<evidence type="ECO:0000313" key="4">
    <source>
        <dbReference type="Proteomes" id="UP001055580"/>
    </source>
</evidence>
<accession>A0ABY4TRJ2</accession>
<protein>
    <recommendedName>
        <fullName evidence="5">Glycerophosphoryl diester phosphodiesterase membrane domain-containing protein</fullName>
    </recommendedName>
</protein>
<evidence type="ECO:0000256" key="2">
    <source>
        <dbReference type="SAM" id="SignalP"/>
    </source>
</evidence>
<feature type="transmembrane region" description="Helical" evidence="1">
    <location>
        <begin position="32"/>
        <end position="54"/>
    </location>
</feature>
<name>A0ABY4TRJ2_9SPHN</name>
<keyword evidence="1" id="KW-0812">Transmembrane</keyword>
<proteinExistence type="predicted"/>
<dbReference type="RefSeq" id="WP_250750165.1">
    <property type="nucleotide sequence ID" value="NZ_CP098401.1"/>
</dbReference>
<feature type="transmembrane region" description="Helical" evidence="1">
    <location>
        <begin position="136"/>
        <end position="159"/>
    </location>
</feature>
<keyword evidence="2" id="KW-0732">Signal</keyword>
<dbReference type="EMBL" id="CP098401">
    <property type="protein sequence ID" value="URW74928.1"/>
    <property type="molecule type" value="Genomic_DNA"/>
</dbReference>
<feature type="transmembrane region" description="Helical" evidence="1">
    <location>
        <begin position="74"/>
        <end position="97"/>
    </location>
</feature>
<feature type="signal peptide" evidence="2">
    <location>
        <begin position="1"/>
        <end position="21"/>
    </location>
</feature>
<keyword evidence="1" id="KW-0472">Membrane</keyword>
<keyword evidence="1" id="KW-1133">Transmembrane helix</keyword>
<feature type="transmembrane region" description="Helical" evidence="1">
    <location>
        <begin position="103"/>
        <end position="124"/>
    </location>
</feature>
<organism evidence="3 4">
    <name type="scientific">Sphingomonas donggukensis</name>
    <dbReference type="NCBI Taxonomy" id="2949093"/>
    <lineage>
        <taxon>Bacteria</taxon>
        <taxon>Pseudomonadati</taxon>
        <taxon>Pseudomonadota</taxon>
        <taxon>Alphaproteobacteria</taxon>
        <taxon>Sphingomonadales</taxon>
        <taxon>Sphingomonadaceae</taxon>
        <taxon>Sphingomonas</taxon>
    </lineage>
</organism>
<evidence type="ECO:0000256" key="1">
    <source>
        <dbReference type="SAM" id="Phobius"/>
    </source>
</evidence>
<evidence type="ECO:0008006" key="5">
    <source>
        <dbReference type="Google" id="ProtNLM"/>
    </source>
</evidence>
<sequence length="202" mass="20902">MRADARFFAAAVLMLSLPQVAADMLLGEREATGIAMILGFATLYVQLLVTFRTLDHAGAAPPGYTRANATEGRFPTAFAASFVSGIGMLIGLILFVVPGVIAFLLWSLTLPVIAAERLSAMASLRRSVALARAHLATLALVGLAIALAIIGALGISLAADLLPEPAGALAFSLWLNLSVSAILLFGAVAWARAYLALRSAAA</sequence>
<feature type="chain" id="PRO_5047193876" description="Glycerophosphoryl diester phosphodiesterase membrane domain-containing protein" evidence="2">
    <location>
        <begin position="22"/>
        <end position="202"/>
    </location>
</feature>
<dbReference type="Proteomes" id="UP001055580">
    <property type="component" value="Chromosome"/>
</dbReference>
<keyword evidence="4" id="KW-1185">Reference proteome</keyword>
<evidence type="ECO:0000313" key="3">
    <source>
        <dbReference type="EMBL" id="URW74928.1"/>
    </source>
</evidence>
<feature type="transmembrane region" description="Helical" evidence="1">
    <location>
        <begin position="171"/>
        <end position="195"/>
    </location>
</feature>
<gene>
    <name evidence="3" type="ORF">M9980_10175</name>
</gene>
<reference evidence="3" key="1">
    <citation type="submission" date="2022-05" db="EMBL/GenBank/DDBJ databases">
        <title>Sphingomonas sp. strain RMG20 Genome sequencing and assembly.</title>
        <authorList>
            <person name="Kim I."/>
        </authorList>
    </citation>
    <scope>NUCLEOTIDE SEQUENCE</scope>
    <source>
        <strain evidence="3">RMG20</strain>
    </source>
</reference>